<reference evidence="1" key="3">
    <citation type="submission" date="2025-09" db="UniProtKB">
        <authorList>
            <consortium name="Ensembl"/>
        </authorList>
    </citation>
    <scope>IDENTIFICATION</scope>
    <source>
        <strain evidence="1">Hd-rR</strain>
    </source>
</reference>
<proteinExistence type="predicted"/>
<evidence type="ECO:0008006" key="3">
    <source>
        <dbReference type="Google" id="ProtNLM"/>
    </source>
</evidence>
<dbReference type="Ensembl" id="ENSORLT00000038633.1">
    <property type="protein sequence ID" value="ENSORLP00000030746.1"/>
    <property type="gene ID" value="ENSORLG00000025360.1"/>
</dbReference>
<reference evidence="1" key="2">
    <citation type="submission" date="2025-08" db="UniProtKB">
        <authorList>
            <consortium name="Ensembl"/>
        </authorList>
    </citation>
    <scope>IDENTIFICATION</scope>
    <source>
        <strain evidence="1">Hd-rR</strain>
    </source>
</reference>
<dbReference type="GO" id="GO:0003676">
    <property type="term" value="F:nucleic acid binding"/>
    <property type="evidence" value="ECO:0007669"/>
    <property type="project" value="InterPro"/>
</dbReference>
<keyword evidence="2" id="KW-1185">Reference proteome</keyword>
<dbReference type="Proteomes" id="UP000001038">
    <property type="component" value="Chromosome 17"/>
</dbReference>
<organism evidence="1 2">
    <name type="scientific">Oryzias latipes</name>
    <name type="common">Japanese rice fish</name>
    <name type="synonym">Japanese killifish</name>
    <dbReference type="NCBI Taxonomy" id="8090"/>
    <lineage>
        <taxon>Eukaryota</taxon>
        <taxon>Metazoa</taxon>
        <taxon>Chordata</taxon>
        <taxon>Craniata</taxon>
        <taxon>Vertebrata</taxon>
        <taxon>Euteleostomi</taxon>
        <taxon>Actinopterygii</taxon>
        <taxon>Neopterygii</taxon>
        <taxon>Teleostei</taxon>
        <taxon>Neoteleostei</taxon>
        <taxon>Acanthomorphata</taxon>
        <taxon>Ovalentaria</taxon>
        <taxon>Atherinomorphae</taxon>
        <taxon>Beloniformes</taxon>
        <taxon>Adrianichthyidae</taxon>
        <taxon>Oryziinae</taxon>
        <taxon>Oryzias</taxon>
    </lineage>
</organism>
<dbReference type="Gene3D" id="3.30.420.10">
    <property type="entry name" value="Ribonuclease H-like superfamily/Ribonuclease H"/>
    <property type="match status" value="1"/>
</dbReference>
<dbReference type="GeneTree" id="ENSGT01020000230579"/>
<dbReference type="InterPro" id="IPR036397">
    <property type="entry name" value="RNaseH_sf"/>
</dbReference>
<name>A0A3B3HGF5_ORYLA</name>
<evidence type="ECO:0000313" key="2">
    <source>
        <dbReference type="Proteomes" id="UP000001038"/>
    </source>
</evidence>
<evidence type="ECO:0000313" key="1">
    <source>
        <dbReference type="Ensembl" id="ENSORLP00000030746.1"/>
    </source>
</evidence>
<reference evidence="1 2" key="1">
    <citation type="journal article" date="2007" name="Nature">
        <title>The medaka draft genome and insights into vertebrate genome evolution.</title>
        <authorList>
            <person name="Kasahara M."/>
            <person name="Naruse K."/>
            <person name="Sasaki S."/>
            <person name="Nakatani Y."/>
            <person name="Qu W."/>
            <person name="Ahsan B."/>
            <person name="Yamada T."/>
            <person name="Nagayasu Y."/>
            <person name="Doi K."/>
            <person name="Kasai Y."/>
            <person name="Jindo T."/>
            <person name="Kobayashi D."/>
            <person name="Shimada A."/>
            <person name="Toyoda A."/>
            <person name="Kuroki Y."/>
            <person name="Fujiyama A."/>
            <person name="Sasaki T."/>
            <person name="Shimizu A."/>
            <person name="Asakawa S."/>
            <person name="Shimizu N."/>
            <person name="Hashimoto S."/>
            <person name="Yang J."/>
            <person name="Lee Y."/>
            <person name="Matsushima K."/>
            <person name="Sugano S."/>
            <person name="Sakaizumi M."/>
            <person name="Narita T."/>
            <person name="Ohishi K."/>
            <person name="Haga S."/>
            <person name="Ohta F."/>
            <person name="Nomoto H."/>
            <person name="Nogata K."/>
            <person name="Morishita T."/>
            <person name="Endo T."/>
            <person name="Shin-I T."/>
            <person name="Takeda H."/>
            <person name="Morishita S."/>
            <person name="Kohara Y."/>
        </authorList>
    </citation>
    <scope>NUCLEOTIDE SEQUENCE [LARGE SCALE GENOMIC DNA]</scope>
    <source>
        <strain evidence="1 2">Hd-rR</strain>
    </source>
</reference>
<accession>A0A3B3HGF5</accession>
<sequence length="84" mass="9620">MTPDLNPIEDVWDQLKQRLDNRSPPPSDLAELCIALVEEWNTLLQNNIMSLVRSMRRHGQAVINVSGNHSFTFLFSFCFGQKST</sequence>
<dbReference type="AlphaFoldDB" id="A0A3B3HGF5"/>
<dbReference type="Bgee" id="ENSORLG00000025360">
    <property type="expression patterns" value="Expressed in heart"/>
</dbReference>
<protein>
    <recommendedName>
        <fullName evidence="3">Tc1-like transposase DDE domain-containing protein</fullName>
    </recommendedName>
</protein>
<dbReference type="InParanoid" id="A0A3B3HGF5"/>